<dbReference type="PANTHER" id="PTHR30579:SF7">
    <property type="entry name" value="HTH-TYPE TRANSCRIPTIONAL REGULATOR LRHA-RELATED"/>
    <property type="match status" value="1"/>
</dbReference>
<dbReference type="GO" id="GO:0003677">
    <property type="term" value="F:DNA binding"/>
    <property type="evidence" value="ECO:0007669"/>
    <property type="project" value="UniProtKB-KW"/>
</dbReference>
<dbReference type="Pfam" id="PF00126">
    <property type="entry name" value="HTH_1"/>
    <property type="match status" value="1"/>
</dbReference>
<organism evidence="6 7">
    <name type="scientific">Cognatiyoonia sediminum</name>
    <dbReference type="NCBI Taxonomy" id="1508389"/>
    <lineage>
        <taxon>Bacteria</taxon>
        <taxon>Pseudomonadati</taxon>
        <taxon>Pseudomonadota</taxon>
        <taxon>Alphaproteobacteria</taxon>
        <taxon>Rhodobacterales</taxon>
        <taxon>Paracoccaceae</taxon>
        <taxon>Cognatiyoonia</taxon>
    </lineage>
</organism>
<evidence type="ECO:0000256" key="1">
    <source>
        <dbReference type="ARBA" id="ARBA00009437"/>
    </source>
</evidence>
<evidence type="ECO:0000256" key="3">
    <source>
        <dbReference type="ARBA" id="ARBA00023125"/>
    </source>
</evidence>
<dbReference type="InterPro" id="IPR036388">
    <property type="entry name" value="WH-like_DNA-bd_sf"/>
</dbReference>
<feature type="domain" description="HTH lysR-type" evidence="5">
    <location>
        <begin position="4"/>
        <end position="61"/>
    </location>
</feature>
<protein>
    <submittedName>
        <fullName evidence="6">Transcriptional regulator, LysR family</fullName>
    </submittedName>
</protein>
<dbReference type="AlphaFoldDB" id="A0A1M5N9V9"/>
<dbReference type="Gene3D" id="3.40.190.10">
    <property type="entry name" value="Periplasmic binding protein-like II"/>
    <property type="match status" value="2"/>
</dbReference>
<keyword evidence="3" id="KW-0238">DNA-binding</keyword>
<dbReference type="FunFam" id="1.10.10.10:FF:000001">
    <property type="entry name" value="LysR family transcriptional regulator"/>
    <property type="match status" value="1"/>
</dbReference>
<dbReference type="Proteomes" id="UP000184074">
    <property type="component" value="Unassembled WGS sequence"/>
</dbReference>
<dbReference type="SUPFAM" id="SSF53850">
    <property type="entry name" value="Periplasmic binding protein-like II"/>
    <property type="match status" value="1"/>
</dbReference>
<dbReference type="STRING" id="1508389.SAMN05444003_1241"/>
<evidence type="ECO:0000313" key="7">
    <source>
        <dbReference type="Proteomes" id="UP000184074"/>
    </source>
</evidence>
<keyword evidence="4" id="KW-0804">Transcription</keyword>
<dbReference type="Pfam" id="PF03466">
    <property type="entry name" value="LysR_substrate"/>
    <property type="match status" value="1"/>
</dbReference>
<dbReference type="InterPro" id="IPR005119">
    <property type="entry name" value="LysR_subst-bd"/>
</dbReference>
<evidence type="ECO:0000259" key="5">
    <source>
        <dbReference type="PROSITE" id="PS50931"/>
    </source>
</evidence>
<dbReference type="EMBL" id="FQXB01000001">
    <property type="protein sequence ID" value="SHG85793.1"/>
    <property type="molecule type" value="Genomic_DNA"/>
</dbReference>
<evidence type="ECO:0000313" key="6">
    <source>
        <dbReference type="EMBL" id="SHG85793.1"/>
    </source>
</evidence>
<accession>A0A1M5N9V9</accession>
<evidence type="ECO:0000256" key="4">
    <source>
        <dbReference type="ARBA" id="ARBA00023163"/>
    </source>
</evidence>
<keyword evidence="2" id="KW-0805">Transcription regulation</keyword>
<keyword evidence="7" id="KW-1185">Reference proteome</keyword>
<dbReference type="PROSITE" id="PS50931">
    <property type="entry name" value="HTH_LYSR"/>
    <property type="match status" value="1"/>
</dbReference>
<comment type="similarity">
    <text evidence="1">Belongs to the LysR transcriptional regulatory family.</text>
</comment>
<dbReference type="SUPFAM" id="SSF46785">
    <property type="entry name" value="Winged helix' DNA-binding domain"/>
    <property type="match status" value="1"/>
</dbReference>
<dbReference type="PANTHER" id="PTHR30579">
    <property type="entry name" value="TRANSCRIPTIONAL REGULATOR"/>
    <property type="match status" value="1"/>
</dbReference>
<dbReference type="PRINTS" id="PR00039">
    <property type="entry name" value="HTHLYSR"/>
</dbReference>
<dbReference type="InterPro" id="IPR000847">
    <property type="entry name" value="LysR_HTH_N"/>
</dbReference>
<dbReference type="InterPro" id="IPR050176">
    <property type="entry name" value="LTTR"/>
</dbReference>
<reference evidence="6 7" key="1">
    <citation type="submission" date="2016-11" db="EMBL/GenBank/DDBJ databases">
        <authorList>
            <person name="Jaros S."/>
            <person name="Januszkiewicz K."/>
            <person name="Wedrychowicz H."/>
        </authorList>
    </citation>
    <scope>NUCLEOTIDE SEQUENCE [LARGE SCALE GENOMIC DNA]</scope>
    <source>
        <strain evidence="6 7">DSM 28715</strain>
    </source>
</reference>
<dbReference type="InterPro" id="IPR036390">
    <property type="entry name" value="WH_DNA-bd_sf"/>
</dbReference>
<sequence length="293" mass="32088">MRNLDMTALRSFVVVADTGGVTKAAGFLNLTQSAVSMQLKRLEESLNVALLDRSSRAIAVTPAGEQLLSYARRILDLNDEVYGRLTSVEFEGEVTLGVPHDIVYPAVPQVLQKFATAYPRVRVQLLSSFTRGLKAQFARGEVDVILTTESGLEPGGETLVSAPLVWVGAPGGSAWKNRPLRLAYENNCFFRAGVQRRLDEAGIPWDMAVESNNTRTIEATVSADLAVHTMLEGTEPRYFERIHHGGALPELGGMNINMYCREHGNNQVLEDLCAFITNAFRRAPVDLPEAVTA</sequence>
<dbReference type="GO" id="GO:0003700">
    <property type="term" value="F:DNA-binding transcription factor activity"/>
    <property type="evidence" value="ECO:0007669"/>
    <property type="project" value="InterPro"/>
</dbReference>
<gene>
    <name evidence="6" type="ORF">SAMN05444003_1241</name>
</gene>
<name>A0A1M5N9V9_9RHOB</name>
<dbReference type="Gene3D" id="1.10.10.10">
    <property type="entry name" value="Winged helix-like DNA-binding domain superfamily/Winged helix DNA-binding domain"/>
    <property type="match status" value="1"/>
</dbReference>
<proteinExistence type="inferred from homology"/>
<evidence type="ECO:0000256" key="2">
    <source>
        <dbReference type="ARBA" id="ARBA00023015"/>
    </source>
</evidence>